<accession>A0A2S8FDJ7</accession>
<evidence type="ECO:0000259" key="9">
    <source>
        <dbReference type="PROSITE" id="PS50110"/>
    </source>
</evidence>
<feature type="domain" description="OmpR/PhoB-type" evidence="10">
    <location>
        <begin position="132"/>
        <end position="228"/>
    </location>
</feature>
<dbReference type="Gene3D" id="1.10.10.10">
    <property type="entry name" value="Winged helix-like DNA-binding domain superfamily/Winged helix DNA-binding domain"/>
    <property type="match status" value="1"/>
</dbReference>
<evidence type="ECO:0000313" key="11">
    <source>
        <dbReference type="EMBL" id="PQO30237.1"/>
    </source>
</evidence>
<dbReference type="PROSITE" id="PS51755">
    <property type="entry name" value="OMPR_PHOB"/>
    <property type="match status" value="1"/>
</dbReference>
<sequence>MARMKILIVEDDRALADVLAYNVRQAGYDVLSAYDGQDGLTQAQVKTPDMVILDLMLPVVDGLEVCRRLRADPATKDIMVLMLTAKAEESDQLIGFSLGADDYVTKPFSVKVLLERIKALERRRRGGETPAADVVSSQGVTIDRRRHRATIHGKPLQLTRSEFRLLETLTRQPGRVFDRSELIDAALGEDTVVMERTIDVHVRALRRKMAEFADLIETVRGVGYRFRDPGAKPSDDVDADDDSVEPAGSGSISRFNI</sequence>
<evidence type="ECO:0000256" key="8">
    <source>
        <dbReference type="SAM" id="MobiDB-lite"/>
    </source>
</evidence>
<dbReference type="InterPro" id="IPR039420">
    <property type="entry name" value="WalR-like"/>
</dbReference>
<reference evidence="11 12" key="1">
    <citation type="submission" date="2018-02" db="EMBL/GenBank/DDBJ databases">
        <title>Comparative genomes isolates from brazilian mangrove.</title>
        <authorList>
            <person name="Araujo J.E."/>
            <person name="Taketani R.G."/>
            <person name="Silva M.C.P."/>
            <person name="Loureco M.V."/>
            <person name="Andreote F.D."/>
        </authorList>
    </citation>
    <scope>NUCLEOTIDE SEQUENCE [LARGE SCALE GENOMIC DNA]</scope>
    <source>
        <strain evidence="11 12">Hex-1 MGV</strain>
    </source>
</reference>
<dbReference type="GO" id="GO:0032993">
    <property type="term" value="C:protein-DNA complex"/>
    <property type="evidence" value="ECO:0007669"/>
    <property type="project" value="TreeGrafter"/>
</dbReference>
<feature type="modified residue" description="4-aspartylphosphate" evidence="6">
    <location>
        <position position="54"/>
    </location>
</feature>
<dbReference type="EMBL" id="PUHY01000014">
    <property type="protein sequence ID" value="PQO30237.1"/>
    <property type="molecule type" value="Genomic_DNA"/>
</dbReference>
<feature type="domain" description="Response regulatory" evidence="9">
    <location>
        <begin position="5"/>
        <end position="121"/>
    </location>
</feature>
<dbReference type="SUPFAM" id="SSF46894">
    <property type="entry name" value="C-terminal effector domain of the bipartite response regulators"/>
    <property type="match status" value="1"/>
</dbReference>
<dbReference type="PROSITE" id="PS50110">
    <property type="entry name" value="RESPONSE_REGULATORY"/>
    <property type="match status" value="1"/>
</dbReference>
<evidence type="ECO:0000256" key="2">
    <source>
        <dbReference type="ARBA" id="ARBA00023012"/>
    </source>
</evidence>
<dbReference type="GO" id="GO:0000156">
    <property type="term" value="F:phosphorelay response regulator activity"/>
    <property type="evidence" value="ECO:0007669"/>
    <property type="project" value="TreeGrafter"/>
</dbReference>
<dbReference type="SUPFAM" id="SSF52172">
    <property type="entry name" value="CheY-like"/>
    <property type="match status" value="1"/>
</dbReference>
<comment type="caution">
    <text evidence="11">The sequence shown here is derived from an EMBL/GenBank/DDBJ whole genome shotgun (WGS) entry which is preliminary data.</text>
</comment>
<dbReference type="InterPro" id="IPR036388">
    <property type="entry name" value="WH-like_DNA-bd_sf"/>
</dbReference>
<organism evidence="11 12">
    <name type="scientific">Blastopirellula marina</name>
    <dbReference type="NCBI Taxonomy" id="124"/>
    <lineage>
        <taxon>Bacteria</taxon>
        <taxon>Pseudomonadati</taxon>
        <taxon>Planctomycetota</taxon>
        <taxon>Planctomycetia</taxon>
        <taxon>Pirellulales</taxon>
        <taxon>Pirellulaceae</taxon>
        <taxon>Blastopirellula</taxon>
    </lineage>
</organism>
<dbReference type="GO" id="GO:0005829">
    <property type="term" value="C:cytosol"/>
    <property type="evidence" value="ECO:0007669"/>
    <property type="project" value="TreeGrafter"/>
</dbReference>
<dbReference type="Proteomes" id="UP000238322">
    <property type="component" value="Unassembled WGS sequence"/>
</dbReference>
<dbReference type="InterPro" id="IPR011006">
    <property type="entry name" value="CheY-like_superfamily"/>
</dbReference>
<keyword evidence="5" id="KW-0804">Transcription</keyword>
<dbReference type="FunFam" id="3.40.50.2300:FF:000001">
    <property type="entry name" value="DNA-binding response regulator PhoB"/>
    <property type="match status" value="1"/>
</dbReference>
<dbReference type="InterPro" id="IPR016032">
    <property type="entry name" value="Sig_transdc_resp-reg_C-effctor"/>
</dbReference>
<gene>
    <name evidence="11" type="ORF">C5Y83_22950</name>
</gene>
<dbReference type="GO" id="GO:0000976">
    <property type="term" value="F:transcription cis-regulatory region binding"/>
    <property type="evidence" value="ECO:0007669"/>
    <property type="project" value="TreeGrafter"/>
</dbReference>
<evidence type="ECO:0000256" key="3">
    <source>
        <dbReference type="ARBA" id="ARBA00023015"/>
    </source>
</evidence>
<dbReference type="AlphaFoldDB" id="A0A2S8FDJ7"/>
<dbReference type="PANTHER" id="PTHR48111">
    <property type="entry name" value="REGULATOR OF RPOS"/>
    <property type="match status" value="1"/>
</dbReference>
<evidence type="ECO:0000256" key="7">
    <source>
        <dbReference type="PROSITE-ProRule" id="PRU01091"/>
    </source>
</evidence>
<feature type="DNA-binding region" description="OmpR/PhoB-type" evidence="7">
    <location>
        <begin position="132"/>
        <end position="228"/>
    </location>
</feature>
<dbReference type="RefSeq" id="WP_105332142.1">
    <property type="nucleotide sequence ID" value="NZ_PUHY01000014.1"/>
</dbReference>
<keyword evidence="3" id="KW-0805">Transcription regulation</keyword>
<dbReference type="PANTHER" id="PTHR48111:SF4">
    <property type="entry name" value="DNA-BINDING DUAL TRANSCRIPTIONAL REGULATOR OMPR"/>
    <property type="match status" value="1"/>
</dbReference>
<proteinExistence type="predicted"/>
<dbReference type="Pfam" id="PF00486">
    <property type="entry name" value="Trans_reg_C"/>
    <property type="match status" value="1"/>
</dbReference>
<dbReference type="InterPro" id="IPR001789">
    <property type="entry name" value="Sig_transdc_resp-reg_receiver"/>
</dbReference>
<dbReference type="InterPro" id="IPR001867">
    <property type="entry name" value="OmpR/PhoB-type_DNA-bd"/>
</dbReference>
<evidence type="ECO:0000313" key="12">
    <source>
        <dbReference type="Proteomes" id="UP000238322"/>
    </source>
</evidence>
<keyword evidence="4 7" id="KW-0238">DNA-binding</keyword>
<dbReference type="SMART" id="SM00448">
    <property type="entry name" value="REC"/>
    <property type="match status" value="1"/>
</dbReference>
<dbReference type="OrthoDB" id="272875at2"/>
<keyword evidence="2" id="KW-0902">Two-component regulatory system</keyword>
<evidence type="ECO:0000256" key="6">
    <source>
        <dbReference type="PROSITE-ProRule" id="PRU00169"/>
    </source>
</evidence>
<dbReference type="Gene3D" id="3.40.50.2300">
    <property type="match status" value="1"/>
</dbReference>
<dbReference type="CDD" id="cd00383">
    <property type="entry name" value="trans_reg_C"/>
    <property type="match status" value="1"/>
</dbReference>
<dbReference type="GO" id="GO:0006355">
    <property type="term" value="P:regulation of DNA-templated transcription"/>
    <property type="evidence" value="ECO:0007669"/>
    <property type="project" value="InterPro"/>
</dbReference>
<evidence type="ECO:0000256" key="4">
    <source>
        <dbReference type="ARBA" id="ARBA00023125"/>
    </source>
</evidence>
<feature type="region of interest" description="Disordered" evidence="8">
    <location>
        <begin position="227"/>
        <end position="257"/>
    </location>
</feature>
<name>A0A2S8FDJ7_9BACT</name>
<dbReference type="Pfam" id="PF00072">
    <property type="entry name" value="Response_reg"/>
    <property type="match status" value="1"/>
</dbReference>
<protein>
    <submittedName>
        <fullName evidence="11">DNA-binding response regulator</fullName>
    </submittedName>
</protein>
<evidence type="ECO:0000256" key="1">
    <source>
        <dbReference type="ARBA" id="ARBA00022553"/>
    </source>
</evidence>
<evidence type="ECO:0000259" key="10">
    <source>
        <dbReference type="PROSITE" id="PS51755"/>
    </source>
</evidence>
<evidence type="ECO:0000256" key="5">
    <source>
        <dbReference type="ARBA" id="ARBA00023163"/>
    </source>
</evidence>
<keyword evidence="1 6" id="KW-0597">Phosphoprotein</keyword>
<dbReference type="SMART" id="SM00862">
    <property type="entry name" value="Trans_reg_C"/>
    <property type="match status" value="1"/>
</dbReference>